<dbReference type="KEGG" id="ate:Athe_1991"/>
<dbReference type="Proteomes" id="UP000007723">
    <property type="component" value="Chromosome"/>
</dbReference>
<accession>B9ML88</accession>
<evidence type="ECO:0000313" key="3">
    <source>
        <dbReference type="Proteomes" id="UP000007723"/>
    </source>
</evidence>
<dbReference type="HOGENOM" id="CLU_1674659_0_0_9"/>
<dbReference type="STRING" id="521460.Athe_1991"/>
<feature type="region of interest" description="Disordered" evidence="1">
    <location>
        <begin position="129"/>
        <end position="157"/>
    </location>
</feature>
<dbReference type="RefSeq" id="WP_015908362.1">
    <property type="nucleotide sequence ID" value="NC_012034.1"/>
</dbReference>
<gene>
    <name evidence="2" type="ordered locus">Athe_1991</name>
</gene>
<sequence>MINTIAKDEMKRILLAYQKLELLQPAPIPNGVFINDFTEIWSPNYFTDCRVYLGIYDYQEVKEAFEKIYNQQYDHPEKEDEKQNRKQKLYWFYFDIDENGKYKDDSLKISSTLWALKQLELENTNKRRLSETAEKKDEEKQTEDYDLGKNLQSLLKT</sequence>
<feature type="compositionally biased region" description="Basic and acidic residues" evidence="1">
    <location>
        <begin position="129"/>
        <end position="147"/>
    </location>
</feature>
<dbReference type="GeneID" id="31773344"/>
<organism evidence="2 3">
    <name type="scientific">Caldicellulosiruptor bescii (strain ATCC BAA-1888 / DSM 6725 / KCTC 15123 / Z-1320)</name>
    <name type="common">Anaerocellum thermophilum</name>
    <dbReference type="NCBI Taxonomy" id="521460"/>
    <lineage>
        <taxon>Bacteria</taxon>
        <taxon>Bacillati</taxon>
        <taxon>Bacillota</taxon>
        <taxon>Bacillota incertae sedis</taxon>
        <taxon>Caldicellulosiruptorales</taxon>
        <taxon>Caldicellulosiruptoraceae</taxon>
        <taxon>Caldicellulosiruptor</taxon>
    </lineage>
</organism>
<proteinExistence type="predicted"/>
<evidence type="ECO:0000313" key="2">
    <source>
        <dbReference type="EMBL" id="ACM61078.1"/>
    </source>
</evidence>
<protein>
    <submittedName>
        <fullName evidence="2">Uncharacterized protein</fullName>
    </submittedName>
</protein>
<dbReference type="AlphaFoldDB" id="B9ML88"/>
<evidence type="ECO:0000256" key="1">
    <source>
        <dbReference type="SAM" id="MobiDB-lite"/>
    </source>
</evidence>
<name>B9ML88_CALBD</name>
<reference evidence="3" key="1">
    <citation type="submission" date="2009-01" db="EMBL/GenBank/DDBJ databases">
        <title>Complete sequence of chromosome of Anaerocellum thermophilum DSM 6725.</title>
        <authorList>
            <person name="Lucas S."/>
            <person name="Copeland A."/>
            <person name="Lapidus A."/>
            <person name="Glavina del Rio T."/>
            <person name="Tice H."/>
            <person name="Bruce D."/>
            <person name="Goodwin L."/>
            <person name="Pitluck S."/>
            <person name="Sims D."/>
            <person name="Meincke L."/>
            <person name="Brettin T."/>
            <person name="Detter J.C."/>
            <person name="Han C."/>
            <person name="Larimer F."/>
            <person name="Land M."/>
            <person name="Hauser L."/>
            <person name="Kyrpides N."/>
            <person name="Ovchinnikova G."/>
            <person name="Kataeva I."/>
            <person name="Adams M.W.W."/>
        </authorList>
    </citation>
    <scope>NUCLEOTIDE SEQUENCE [LARGE SCALE GENOMIC DNA]</scope>
    <source>
        <strain evidence="3">ATCC BAA-1888 / DSM 6725 / Z-1320</strain>
    </source>
</reference>
<dbReference type="EMBL" id="CP001393">
    <property type="protein sequence ID" value="ACM61078.1"/>
    <property type="molecule type" value="Genomic_DNA"/>
</dbReference>